<feature type="domain" description="Guanylate cyclase" evidence="2">
    <location>
        <begin position="360"/>
        <end position="492"/>
    </location>
</feature>
<sequence length="539" mass="60208">MNNLLRFFWPFNISYTGMGGDEVYQELRAICIAGAFWPVSMGTLLFYFGLALTSYQQLLGILLILPAGGLGMYAAGRVVLRRDFRPIRLFLETDSDQLDADIVIEATIQAKNFQIYSVRRILLYQAPAFAVAFSLMTLIGNLFMGFGVELWQALVALMVALMMGIAHAIFEYYAVGGLMFHIVSLAHEQCGELSPEQRKRIIPLNMRRKLLFVSTFVVLPPMIILGTTMLIDIRHFLLQLGYEDALGFIPGMVGWMLLIVAVGFLMSLMIFLRMADEAGDSVSELSDAMTKVEEGNLNITLLERTSDEFSDIYRRFNRMVKELMERERLRDAFGRYMAKELADDVMQNGTSFDSKEVHASVLFADIRDFTAMSEKMSAEEVVSILNQYFSVVEPTIKEEGGWINKFGGDSLLAVFGVLTPQPDHINHAVQAALKMRAALHEFNITQEDAGKHPLRIGMGIHCGKMVAGSVGSQERMEFTVIGDTVNMASRIEGLNKKWGTDILISEDVAKATEGTITIEAMPETHVHGKSQPIQVFAVK</sequence>
<dbReference type="SUPFAM" id="SSF55073">
    <property type="entry name" value="Nucleotide cyclase"/>
    <property type="match status" value="1"/>
</dbReference>
<dbReference type="RefSeq" id="WP_100277242.1">
    <property type="nucleotide sequence ID" value="NZ_CP018799.1"/>
</dbReference>
<dbReference type="InterPro" id="IPR001054">
    <property type="entry name" value="A/G_cyclase"/>
</dbReference>
<dbReference type="Gene3D" id="3.30.70.1230">
    <property type="entry name" value="Nucleotide cyclase"/>
    <property type="match status" value="1"/>
</dbReference>
<dbReference type="InterPro" id="IPR003660">
    <property type="entry name" value="HAMP_dom"/>
</dbReference>
<feature type="transmembrane region" description="Helical" evidence="1">
    <location>
        <begin position="210"/>
        <end position="231"/>
    </location>
</feature>
<dbReference type="GO" id="GO:0035556">
    <property type="term" value="P:intracellular signal transduction"/>
    <property type="evidence" value="ECO:0007669"/>
    <property type="project" value="InterPro"/>
</dbReference>
<reference evidence="4 5" key="1">
    <citation type="submission" date="2016-12" db="EMBL/GenBank/DDBJ databases">
        <title>Isolation and genomic insights into novel planktonic Zetaproteobacteria from stratified waters of the Chesapeake Bay.</title>
        <authorList>
            <person name="McAllister S.M."/>
            <person name="Kato S."/>
            <person name="Chan C.S."/>
            <person name="Chiu B.K."/>
            <person name="Field E.K."/>
        </authorList>
    </citation>
    <scope>NUCLEOTIDE SEQUENCE [LARGE SCALE GENOMIC DNA]</scope>
    <source>
        <strain evidence="4 5">CP-5</strain>
    </source>
</reference>
<dbReference type="EMBL" id="CP018799">
    <property type="protein sequence ID" value="ATX79339.1"/>
    <property type="molecule type" value="Genomic_DNA"/>
</dbReference>
<feature type="transmembrane region" description="Helical" evidence="1">
    <location>
        <begin position="251"/>
        <end position="272"/>
    </location>
</feature>
<dbReference type="PROSITE" id="PS50885">
    <property type="entry name" value="HAMP"/>
    <property type="match status" value="1"/>
</dbReference>
<dbReference type="SUPFAM" id="SSF158472">
    <property type="entry name" value="HAMP domain-like"/>
    <property type="match status" value="1"/>
</dbReference>
<accession>A0A2K8KZK1</accession>
<feature type="transmembrane region" description="Helical" evidence="1">
    <location>
        <begin position="58"/>
        <end position="80"/>
    </location>
</feature>
<evidence type="ECO:0000313" key="5">
    <source>
        <dbReference type="Proteomes" id="UP000231701"/>
    </source>
</evidence>
<dbReference type="OrthoDB" id="5288193at2"/>
<dbReference type="Proteomes" id="UP000231701">
    <property type="component" value="Chromosome"/>
</dbReference>
<gene>
    <name evidence="4" type="ORF">Ga0123461_0919</name>
</gene>
<dbReference type="KEGG" id="maes:Ga0123461_0919"/>
<feature type="transmembrane region" description="Helical" evidence="1">
    <location>
        <begin position="150"/>
        <end position="170"/>
    </location>
</feature>
<protein>
    <submittedName>
        <fullName evidence="4">Adenylate cyclase, class 3</fullName>
    </submittedName>
</protein>
<dbReference type="PANTHER" id="PTHR43081:SF1">
    <property type="entry name" value="ADENYLATE CYCLASE, TERMINAL-DIFFERENTIATION SPECIFIC"/>
    <property type="match status" value="1"/>
</dbReference>
<organism evidence="4 5">
    <name type="scientific">Mariprofundus aestuarium</name>
    <dbReference type="NCBI Taxonomy" id="1921086"/>
    <lineage>
        <taxon>Bacteria</taxon>
        <taxon>Pseudomonadati</taxon>
        <taxon>Pseudomonadota</taxon>
        <taxon>Candidatius Mariprofundia</taxon>
        <taxon>Mariprofundales</taxon>
        <taxon>Mariprofundaceae</taxon>
        <taxon>Mariprofundus</taxon>
    </lineage>
</organism>
<keyword evidence="1" id="KW-0472">Membrane</keyword>
<dbReference type="PROSITE" id="PS50125">
    <property type="entry name" value="GUANYLATE_CYCLASE_2"/>
    <property type="match status" value="1"/>
</dbReference>
<dbReference type="PANTHER" id="PTHR43081">
    <property type="entry name" value="ADENYLATE CYCLASE, TERMINAL-DIFFERENTIATION SPECIFIC-RELATED"/>
    <property type="match status" value="1"/>
</dbReference>
<dbReference type="GO" id="GO:0016020">
    <property type="term" value="C:membrane"/>
    <property type="evidence" value="ECO:0007669"/>
    <property type="project" value="InterPro"/>
</dbReference>
<proteinExistence type="predicted"/>
<evidence type="ECO:0000256" key="1">
    <source>
        <dbReference type="SAM" id="Phobius"/>
    </source>
</evidence>
<dbReference type="SMART" id="SM00304">
    <property type="entry name" value="HAMP"/>
    <property type="match status" value="1"/>
</dbReference>
<keyword evidence="1" id="KW-1133">Transmembrane helix</keyword>
<dbReference type="CDD" id="cd07302">
    <property type="entry name" value="CHD"/>
    <property type="match status" value="1"/>
</dbReference>
<evidence type="ECO:0000313" key="4">
    <source>
        <dbReference type="EMBL" id="ATX79339.1"/>
    </source>
</evidence>
<feature type="transmembrane region" description="Helical" evidence="1">
    <location>
        <begin position="121"/>
        <end position="144"/>
    </location>
</feature>
<dbReference type="GO" id="GO:0006171">
    <property type="term" value="P:cAMP biosynthetic process"/>
    <property type="evidence" value="ECO:0007669"/>
    <property type="project" value="TreeGrafter"/>
</dbReference>
<keyword evidence="5" id="KW-1185">Reference proteome</keyword>
<dbReference type="InterPro" id="IPR029787">
    <property type="entry name" value="Nucleotide_cyclase"/>
</dbReference>
<dbReference type="InterPro" id="IPR050697">
    <property type="entry name" value="Adenylyl/Guanylyl_Cyclase_3/4"/>
</dbReference>
<dbReference type="Pfam" id="PF00672">
    <property type="entry name" value="HAMP"/>
    <property type="match status" value="1"/>
</dbReference>
<dbReference type="GO" id="GO:0004016">
    <property type="term" value="F:adenylate cyclase activity"/>
    <property type="evidence" value="ECO:0007669"/>
    <property type="project" value="UniProtKB-ARBA"/>
</dbReference>
<evidence type="ECO:0000259" key="2">
    <source>
        <dbReference type="PROSITE" id="PS50125"/>
    </source>
</evidence>
<name>A0A2K8KZK1_MARES</name>
<dbReference type="SMART" id="SM00044">
    <property type="entry name" value="CYCc"/>
    <property type="match status" value="1"/>
</dbReference>
<feature type="transmembrane region" description="Helical" evidence="1">
    <location>
        <begin position="27"/>
        <end position="52"/>
    </location>
</feature>
<dbReference type="AlphaFoldDB" id="A0A2K8KZK1"/>
<dbReference type="CDD" id="cd06225">
    <property type="entry name" value="HAMP"/>
    <property type="match status" value="1"/>
</dbReference>
<keyword evidence="1" id="KW-0812">Transmembrane</keyword>
<dbReference type="Pfam" id="PF00211">
    <property type="entry name" value="Guanylate_cyc"/>
    <property type="match status" value="1"/>
</dbReference>
<dbReference type="Gene3D" id="6.10.340.10">
    <property type="match status" value="1"/>
</dbReference>
<feature type="domain" description="HAMP" evidence="3">
    <location>
        <begin position="282"/>
        <end position="328"/>
    </location>
</feature>
<evidence type="ECO:0000259" key="3">
    <source>
        <dbReference type="PROSITE" id="PS50885"/>
    </source>
</evidence>